<keyword evidence="1" id="KW-0472">Membrane</keyword>
<gene>
    <name evidence="2" type="ORF">TEA_002601</name>
</gene>
<accession>A0A4S4DXN8</accession>
<sequence>MNSSSLHQRRSCSIGKMTDGYSKTDGSQFYSFAAIVERLMLMLMLMLMLLEHQLLKLYLKRPTMVIITVASALIYANKMSFFEAFTDNMKNVWTEWELRGLILLSLILQILLILLGKRRKYIARTWIRVTLWSAYLMADWVVTVALGVISISGRQNPIMSAKAKNFRKIKF</sequence>
<keyword evidence="1" id="KW-0812">Transmembrane</keyword>
<feature type="transmembrane region" description="Helical" evidence="1">
    <location>
        <begin position="57"/>
        <end position="76"/>
    </location>
</feature>
<dbReference type="STRING" id="542762.A0A4S4DXN8"/>
<keyword evidence="3" id="KW-1185">Reference proteome</keyword>
<comment type="caution">
    <text evidence="2">The sequence shown here is derived from an EMBL/GenBank/DDBJ whole genome shotgun (WGS) entry which is preliminary data.</text>
</comment>
<protein>
    <recommendedName>
        <fullName evidence="4">DUF4220 domain-containing protein</fullName>
    </recommendedName>
</protein>
<feature type="transmembrane region" description="Helical" evidence="1">
    <location>
        <begin position="127"/>
        <end position="151"/>
    </location>
</feature>
<dbReference type="PANTHER" id="PTHR31325">
    <property type="entry name" value="OS01G0798800 PROTEIN-RELATED"/>
    <property type="match status" value="1"/>
</dbReference>
<evidence type="ECO:0000313" key="3">
    <source>
        <dbReference type="Proteomes" id="UP000306102"/>
    </source>
</evidence>
<feature type="transmembrane region" description="Helical" evidence="1">
    <location>
        <begin position="29"/>
        <end position="50"/>
    </location>
</feature>
<dbReference type="AlphaFoldDB" id="A0A4S4DXN8"/>
<keyword evidence="1" id="KW-1133">Transmembrane helix</keyword>
<evidence type="ECO:0000256" key="1">
    <source>
        <dbReference type="SAM" id="Phobius"/>
    </source>
</evidence>
<feature type="transmembrane region" description="Helical" evidence="1">
    <location>
        <begin position="96"/>
        <end position="115"/>
    </location>
</feature>
<reference evidence="2 3" key="1">
    <citation type="journal article" date="2018" name="Proc. Natl. Acad. Sci. U.S.A.">
        <title>Draft genome sequence of Camellia sinensis var. sinensis provides insights into the evolution of the tea genome and tea quality.</title>
        <authorList>
            <person name="Wei C."/>
            <person name="Yang H."/>
            <person name="Wang S."/>
            <person name="Zhao J."/>
            <person name="Liu C."/>
            <person name="Gao L."/>
            <person name="Xia E."/>
            <person name="Lu Y."/>
            <person name="Tai Y."/>
            <person name="She G."/>
            <person name="Sun J."/>
            <person name="Cao H."/>
            <person name="Tong W."/>
            <person name="Gao Q."/>
            <person name="Li Y."/>
            <person name="Deng W."/>
            <person name="Jiang X."/>
            <person name="Wang W."/>
            <person name="Chen Q."/>
            <person name="Zhang S."/>
            <person name="Li H."/>
            <person name="Wu J."/>
            <person name="Wang P."/>
            <person name="Li P."/>
            <person name="Shi C."/>
            <person name="Zheng F."/>
            <person name="Jian J."/>
            <person name="Huang B."/>
            <person name="Shan D."/>
            <person name="Shi M."/>
            <person name="Fang C."/>
            <person name="Yue Y."/>
            <person name="Li F."/>
            <person name="Li D."/>
            <person name="Wei S."/>
            <person name="Han B."/>
            <person name="Jiang C."/>
            <person name="Yin Y."/>
            <person name="Xia T."/>
            <person name="Zhang Z."/>
            <person name="Bennetzen J.L."/>
            <person name="Zhao S."/>
            <person name="Wan X."/>
        </authorList>
    </citation>
    <scope>NUCLEOTIDE SEQUENCE [LARGE SCALE GENOMIC DNA]</scope>
    <source>
        <strain evidence="3">cv. Shuchazao</strain>
        <tissue evidence="2">Leaf</tissue>
    </source>
</reference>
<name>A0A4S4DXN8_CAMSN</name>
<evidence type="ECO:0008006" key="4">
    <source>
        <dbReference type="Google" id="ProtNLM"/>
    </source>
</evidence>
<dbReference type="Proteomes" id="UP000306102">
    <property type="component" value="Unassembled WGS sequence"/>
</dbReference>
<evidence type="ECO:0000313" key="2">
    <source>
        <dbReference type="EMBL" id="THG08161.1"/>
    </source>
</evidence>
<organism evidence="2 3">
    <name type="scientific">Camellia sinensis var. sinensis</name>
    <name type="common">China tea</name>
    <dbReference type="NCBI Taxonomy" id="542762"/>
    <lineage>
        <taxon>Eukaryota</taxon>
        <taxon>Viridiplantae</taxon>
        <taxon>Streptophyta</taxon>
        <taxon>Embryophyta</taxon>
        <taxon>Tracheophyta</taxon>
        <taxon>Spermatophyta</taxon>
        <taxon>Magnoliopsida</taxon>
        <taxon>eudicotyledons</taxon>
        <taxon>Gunneridae</taxon>
        <taxon>Pentapetalae</taxon>
        <taxon>asterids</taxon>
        <taxon>Ericales</taxon>
        <taxon>Theaceae</taxon>
        <taxon>Camellia</taxon>
    </lineage>
</organism>
<dbReference type="EMBL" id="SDRB02009487">
    <property type="protein sequence ID" value="THG08161.1"/>
    <property type="molecule type" value="Genomic_DNA"/>
</dbReference>
<proteinExistence type="predicted"/>